<dbReference type="AlphaFoldDB" id="A0A1Y1RTK0"/>
<dbReference type="InterPro" id="IPR016152">
    <property type="entry name" value="PTrfase/Anion_transptr"/>
</dbReference>
<dbReference type="RefSeq" id="WP_083052793.1">
    <property type="nucleotide sequence ID" value="NZ_CAXXQO010000003.1"/>
</dbReference>
<dbReference type="SUPFAM" id="SSF55804">
    <property type="entry name" value="Phoshotransferase/anion transport protein"/>
    <property type="match status" value="1"/>
</dbReference>
<dbReference type="InterPro" id="IPR002178">
    <property type="entry name" value="PTS_EIIA_type-2_dom"/>
</dbReference>
<keyword evidence="5" id="KW-1185">Reference proteome</keyword>
<protein>
    <submittedName>
        <fullName evidence="4">PTS sucrose transporter subunit IIABC</fullName>
    </submittedName>
</protein>
<sequence length="148" mass="16100">MNLRKVLSPELISLGLKASTKQEAVEELVDLLMQGGRINDRDAALQAVLERESKMSTGIQHGVAIPHGKTSAVNDLVACVAVKPEGIDFESLDGEPSTIFIMTLSPLNKTGPHVQFLAEISRLLKTAESRERILKVSSKQELLSVLLE</sequence>
<dbReference type="Proteomes" id="UP000192343">
    <property type="component" value="Unassembled WGS sequence"/>
</dbReference>
<dbReference type="CDD" id="cd00211">
    <property type="entry name" value="PTS_IIA_fru"/>
    <property type="match status" value="1"/>
</dbReference>
<dbReference type="STRING" id="1963862.B4O97_17420"/>
<name>A0A1Y1RTK0_9SPIO</name>
<feature type="domain" description="PTS EIIA type-2" evidence="3">
    <location>
        <begin position="5"/>
        <end position="148"/>
    </location>
</feature>
<evidence type="ECO:0000256" key="1">
    <source>
        <dbReference type="ARBA" id="ARBA00004496"/>
    </source>
</evidence>
<keyword evidence="2" id="KW-0808">Transferase</keyword>
<reference evidence="4 5" key="1">
    <citation type="submission" date="2017-03" db="EMBL/GenBank/DDBJ databases">
        <title>Draft Genome sequence of Marispirochaeta sp. strain JC444.</title>
        <authorList>
            <person name="Shivani Y."/>
            <person name="Subhash Y."/>
            <person name="Sasikala C."/>
            <person name="Ramana C."/>
        </authorList>
    </citation>
    <scope>NUCLEOTIDE SEQUENCE [LARGE SCALE GENOMIC DNA]</scope>
    <source>
        <strain evidence="4 5">JC444</strain>
    </source>
</reference>
<dbReference type="PROSITE" id="PS51094">
    <property type="entry name" value="PTS_EIIA_TYPE_2"/>
    <property type="match status" value="1"/>
</dbReference>
<dbReference type="PANTHER" id="PTHR47738">
    <property type="entry name" value="PTS SYSTEM FRUCTOSE-LIKE EIIA COMPONENT-RELATED"/>
    <property type="match status" value="1"/>
</dbReference>
<dbReference type="Pfam" id="PF00359">
    <property type="entry name" value="PTS_EIIA_2"/>
    <property type="match status" value="1"/>
</dbReference>
<dbReference type="GO" id="GO:0005737">
    <property type="term" value="C:cytoplasm"/>
    <property type="evidence" value="ECO:0007669"/>
    <property type="project" value="UniProtKB-SubCell"/>
</dbReference>
<accession>A0A1Y1RTK0</accession>
<comment type="subcellular location">
    <subcellularLocation>
        <location evidence="1">Cytoplasm</location>
    </subcellularLocation>
</comment>
<evidence type="ECO:0000259" key="3">
    <source>
        <dbReference type="PROSITE" id="PS51094"/>
    </source>
</evidence>
<proteinExistence type="predicted"/>
<dbReference type="FunFam" id="3.40.930.10:FF:000009">
    <property type="entry name" value="PTS system, fructose specific IIABC component"/>
    <property type="match status" value="1"/>
</dbReference>
<evidence type="ECO:0000256" key="2">
    <source>
        <dbReference type="ARBA" id="ARBA00022679"/>
    </source>
</evidence>
<dbReference type="OrthoDB" id="95460at2"/>
<dbReference type="PANTHER" id="PTHR47738:SF2">
    <property type="entry name" value="PTS SYSTEM FRUCTOSE-LIKE EIIA COMPONENT"/>
    <property type="match status" value="1"/>
</dbReference>
<organism evidence="4 5">
    <name type="scientific">Marispirochaeta aestuarii</name>
    <dbReference type="NCBI Taxonomy" id="1963862"/>
    <lineage>
        <taxon>Bacteria</taxon>
        <taxon>Pseudomonadati</taxon>
        <taxon>Spirochaetota</taxon>
        <taxon>Spirochaetia</taxon>
        <taxon>Spirochaetales</taxon>
        <taxon>Spirochaetaceae</taxon>
        <taxon>Marispirochaeta</taxon>
    </lineage>
</organism>
<comment type="caution">
    <text evidence="4">The sequence shown here is derived from an EMBL/GenBank/DDBJ whole genome shotgun (WGS) entry which is preliminary data.</text>
</comment>
<dbReference type="EMBL" id="MWQY01000027">
    <property type="protein sequence ID" value="ORC31102.1"/>
    <property type="molecule type" value="Genomic_DNA"/>
</dbReference>
<dbReference type="InterPro" id="IPR051541">
    <property type="entry name" value="PTS_SugarTrans_NitroReg"/>
</dbReference>
<dbReference type="GO" id="GO:0016740">
    <property type="term" value="F:transferase activity"/>
    <property type="evidence" value="ECO:0007669"/>
    <property type="project" value="UniProtKB-KW"/>
</dbReference>
<evidence type="ECO:0000313" key="5">
    <source>
        <dbReference type="Proteomes" id="UP000192343"/>
    </source>
</evidence>
<evidence type="ECO:0000313" key="4">
    <source>
        <dbReference type="EMBL" id="ORC31102.1"/>
    </source>
</evidence>
<gene>
    <name evidence="4" type="ORF">B4O97_17420</name>
</gene>
<dbReference type="Gene3D" id="3.40.930.10">
    <property type="entry name" value="Mannitol-specific EII, Chain A"/>
    <property type="match status" value="1"/>
</dbReference>